<feature type="compositionally biased region" description="Polar residues" evidence="2">
    <location>
        <begin position="187"/>
        <end position="197"/>
    </location>
</feature>
<name>A0AAV1I7Q8_9CHLO</name>
<organism evidence="3 4">
    <name type="scientific">Coccomyxa viridis</name>
    <dbReference type="NCBI Taxonomy" id="1274662"/>
    <lineage>
        <taxon>Eukaryota</taxon>
        <taxon>Viridiplantae</taxon>
        <taxon>Chlorophyta</taxon>
        <taxon>core chlorophytes</taxon>
        <taxon>Trebouxiophyceae</taxon>
        <taxon>Trebouxiophyceae incertae sedis</taxon>
        <taxon>Coccomyxaceae</taxon>
        <taxon>Coccomyxa</taxon>
    </lineage>
</organism>
<comment type="caution">
    <text evidence="3">The sequence shown here is derived from an EMBL/GenBank/DDBJ whole genome shotgun (WGS) entry which is preliminary data.</text>
</comment>
<gene>
    <name evidence="3" type="ORF">CVIRNUC_006588</name>
</gene>
<reference evidence="3 4" key="1">
    <citation type="submission" date="2023-10" db="EMBL/GenBank/DDBJ databases">
        <authorList>
            <person name="Maclean D."/>
            <person name="Macfadyen A."/>
        </authorList>
    </citation>
    <scope>NUCLEOTIDE SEQUENCE [LARGE SCALE GENOMIC DNA]</scope>
</reference>
<accession>A0AAV1I7Q8</accession>
<evidence type="ECO:0000256" key="1">
    <source>
        <dbReference type="SAM" id="Coils"/>
    </source>
</evidence>
<dbReference type="EMBL" id="CAUYUE010000008">
    <property type="protein sequence ID" value="CAK0783389.1"/>
    <property type="molecule type" value="Genomic_DNA"/>
</dbReference>
<evidence type="ECO:0000313" key="4">
    <source>
        <dbReference type="Proteomes" id="UP001314263"/>
    </source>
</evidence>
<proteinExistence type="predicted"/>
<keyword evidence="1" id="KW-0175">Coiled coil</keyword>
<dbReference type="AlphaFoldDB" id="A0AAV1I7Q8"/>
<keyword evidence="4" id="KW-1185">Reference proteome</keyword>
<sequence>MKDVSTGSQLTLTDFRGSAWKARFTLQDVHDTLEAYLPEKEEDLLSWIRDAYCSGQPKLIKEKGKLSGMVAKHMLKDLQVDVSLKLPPNGNFEELTGQAALEEYHGMATSLCKSCEQAHARSRQLLEEKEDLCTELTAEKEKASKLYRKLQELQPGVKLTATGSFKRPQDVGQASQAAARAVAASQITQPQDVDSGNGSAGEGQHDRDPGPTTPQSRRKVGEALTVRGRGRGRHAPAVQKGARSG</sequence>
<protein>
    <submittedName>
        <fullName evidence="3">Uncharacterized protein</fullName>
    </submittedName>
</protein>
<feature type="coiled-coil region" evidence="1">
    <location>
        <begin position="122"/>
        <end position="153"/>
    </location>
</feature>
<dbReference type="Proteomes" id="UP001314263">
    <property type="component" value="Unassembled WGS sequence"/>
</dbReference>
<feature type="compositionally biased region" description="Low complexity" evidence="2">
    <location>
        <begin position="173"/>
        <end position="186"/>
    </location>
</feature>
<feature type="region of interest" description="Disordered" evidence="2">
    <location>
        <begin position="161"/>
        <end position="245"/>
    </location>
</feature>
<evidence type="ECO:0000313" key="3">
    <source>
        <dbReference type="EMBL" id="CAK0783389.1"/>
    </source>
</evidence>
<evidence type="ECO:0000256" key="2">
    <source>
        <dbReference type="SAM" id="MobiDB-lite"/>
    </source>
</evidence>